<evidence type="ECO:0000256" key="2">
    <source>
        <dbReference type="SAM" id="Phobius"/>
    </source>
</evidence>
<evidence type="ECO:0000313" key="3">
    <source>
        <dbReference type="EMBL" id="KAK5704959.1"/>
    </source>
</evidence>
<evidence type="ECO:0000313" key="4">
    <source>
        <dbReference type="Proteomes" id="UP001310594"/>
    </source>
</evidence>
<organism evidence="3 4">
    <name type="scientific">Elasticomyces elasticus</name>
    <dbReference type="NCBI Taxonomy" id="574655"/>
    <lineage>
        <taxon>Eukaryota</taxon>
        <taxon>Fungi</taxon>
        <taxon>Dikarya</taxon>
        <taxon>Ascomycota</taxon>
        <taxon>Pezizomycotina</taxon>
        <taxon>Dothideomycetes</taxon>
        <taxon>Dothideomycetidae</taxon>
        <taxon>Mycosphaerellales</taxon>
        <taxon>Teratosphaeriaceae</taxon>
        <taxon>Elasticomyces</taxon>
    </lineage>
</organism>
<feature type="region of interest" description="Disordered" evidence="1">
    <location>
        <begin position="1"/>
        <end position="26"/>
    </location>
</feature>
<proteinExistence type="predicted"/>
<gene>
    <name evidence="3" type="ORF">LTR97_002073</name>
</gene>
<keyword evidence="2" id="KW-0812">Transmembrane</keyword>
<accession>A0AAN7WAB4</accession>
<feature type="region of interest" description="Disordered" evidence="1">
    <location>
        <begin position="228"/>
        <end position="251"/>
    </location>
</feature>
<feature type="transmembrane region" description="Helical" evidence="2">
    <location>
        <begin position="68"/>
        <end position="89"/>
    </location>
</feature>
<reference evidence="3" key="1">
    <citation type="submission" date="2023-08" db="EMBL/GenBank/DDBJ databases">
        <title>Black Yeasts Isolated from many extreme environments.</title>
        <authorList>
            <person name="Coleine C."/>
            <person name="Stajich J.E."/>
            <person name="Selbmann L."/>
        </authorList>
    </citation>
    <scope>NUCLEOTIDE SEQUENCE</scope>
    <source>
        <strain evidence="3">CCFEE 5810</strain>
    </source>
</reference>
<dbReference type="Proteomes" id="UP001310594">
    <property type="component" value="Unassembled WGS sequence"/>
</dbReference>
<protein>
    <submittedName>
        <fullName evidence="3">Uncharacterized protein</fullName>
    </submittedName>
</protein>
<evidence type="ECO:0000256" key="1">
    <source>
        <dbReference type="SAM" id="MobiDB-lite"/>
    </source>
</evidence>
<dbReference type="EMBL" id="JAVRQU010000003">
    <property type="protein sequence ID" value="KAK5704959.1"/>
    <property type="molecule type" value="Genomic_DNA"/>
</dbReference>
<name>A0AAN7WAB4_9PEZI</name>
<sequence length="353" mass="37099">MPRSSIDKSSAATPVSPASNQPNSADFLPKYEETLNHNLRNFGDPEAQHGNRMQEPDLKFGLTKKRRAIVVGSLIALVLIVGAVMAGLLTAKVASAKQQVSTFPNSAITTTIIAKATLQSPLSTRATILHTQATTTALAESKSQPTTTVAGPSVILATTLITTTVAPPSSKLVTSFVTVTAKPQTTQTQDSLPLIITTAFWSKDSPDASFKIYTSRTTINGKSQSTFFSYSPTSTPTSTPASTRTSTSTSTTSSVLAANKTIIASVLSDLQAHATPSSTSSQTPPPPPPITTIPSMIISTPVPAINTEAYVHEIGREGSMAYPARSAFSRWLASKGTHIGLPTAFVLGRVEIM</sequence>
<keyword evidence="2" id="KW-1133">Transmembrane helix</keyword>
<keyword evidence="2" id="KW-0472">Membrane</keyword>
<dbReference type="AlphaFoldDB" id="A0AAN7WAB4"/>
<comment type="caution">
    <text evidence="3">The sequence shown here is derived from an EMBL/GenBank/DDBJ whole genome shotgun (WGS) entry which is preliminary data.</text>
</comment>
<feature type="compositionally biased region" description="Polar residues" evidence="1">
    <location>
        <begin position="7"/>
        <end position="24"/>
    </location>
</feature>
<feature type="region of interest" description="Disordered" evidence="1">
    <location>
        <begin position="273"/>
        <end position="292"/>
    </location>
</feature>